<organism evidence="2 3">
    <name type="scientific">Planobispora rosea</name>
    <dbReference type="NCBI Taxonomy" id="35762"/>
    <lineage>
        <taxon>Bacteria</taxon>
        <taxon>Bacillati</taxon>
        <taxon>Actinomycetota</taxon>
        <taxon>Actinomycetes</taxon>
        <taxon>Streptosporangiales</taxon>
        <taxon>Streptosporangiaceae</taxon>
        <taxon>Planobispora</taxon>
    </lineage>
</organism>
<gene>
    <name evidence="2" type="ORF">Pro02_03690</name>
</gene>
<reference evidence="2" key="1">
    <citation type="submission" date="2021-01" db="EMBL/GenBank/DDBJ databases">
        <title>Whole genome shotgun sequence of Planobispora rosea NBRC 15558.</title>
        <authorList>
            <person name="Komaki H."/>
            <person name="Tamura T."/>
        </authorList>
    </citation>
    <scope>NUCLEOTIDE SEQUENCE</scope>
    <source>
        <strain evidence="2">NBRC 15558</strain>
    </source>
</reference>
<dbReference type="Gene3D" id="3.10.450.50">
    <property type="match status" value="1"/>
</dbReference>
<sequence>MSADSTVDLEERFHAFLTRSPHELGLGREDPAEIIDRYYTPDIEYCNDGVRLDRDRLIAHVGPARRNGRELEIEVREALVRGDRAAARYTLRAVMRKGNTVEMEIYLFARFAPDGRIRRVDSITRTIPRK</sequence>
<keyword evidence="3" id="KW-1185">Reference proteome</keyword>
<dbReference type="Pfam" id="PF12680">
    <property type="entry name" value="SnoaL_2"/>
    <property type="match status" value="1"/>
</dbReference>
<dbReference type="RefSeq" id="WP_189242281.1">
    <property type="nucleotide sequence ID" value="NZ_BMQP01000012.1"/>
</dbReference>
<dbReference type="InterPro" id="IPR032710">
    <property type="entry name" value="NTF2-like_dom_sf"/>
</dbReference>
<feature type="domain" description="SnoaL-like" evidence="1">
    <location>
        <begin position="28"/>
        <end position="119"/>
    </location>
</feature>
<proteinExistence type="predicted"/>
<dbReference type="SUPFAM" id="SSF54427">
    <property type="entry name" value="NTF2-like"/>
    <property type="match status" value="1"/>
</dbReference>
<dbReference type="EMBL" id="BOOI01000001">
    <property type="protein sequence ID" value="GIH81961.1"/>
    <property type="molecule type" value="Genomic_DNA"/>
</dbReference>
<accession>A0A8J3WBK6</accession>
<evidence type="ECO:0000313" key="3">
    <source>
        <dbReference type="Proteomes" id="UP000655044"/>
    </source>
</evidence>
<dbReference type="AlphaFoldDB" id="A0A8J3WBK6"/>
<name>A0A8J3WBK6_PLARO</name>
<evidence type="ECO:0000313" key="2">
    <source>
        <dbReference type="EMBL" id="GIH81961.1"/>
    </source>
</evidence>
<comment type="caution">
    <text evidence="2">The sequence shown here is derived from an EMBL/GenBank/DDBJ whole genome shotgun (WGS) entry which is preliminary data.</text>
</comment>
<evidence type="ECO:0000259" key="1">
    <source>
        <dbReference type="Pfam" id="PF12680"/>
    </source>
</evidence>
<dbReference type="Proteomes" id="UP000655044">
    <property type="component" value="Unassembled WGS sequence"/>
</dbReference>
<protein>
    <recommendedName>
        <fullName evidence="1">SnoaL-like domain-containing protein</fullName>
    </recommendedName>
</protein>
<dbReference type="InterPro" id="IPR037401">
    <property type="entry name" value="SnoaL-like"/>
</dbReference>